<dbReference type="PANTHER" id="PTHR43575">
    <property type="entry name" value="PROTEIN ABCI7, CHLOROPLASTIC"/>
    <property type="match status" value="1"/>
</dbReference>
<dbReference type="PANTHER" id="PTHR43575:SF1">
    <property type="entry name" value="PROTEIN ABCI7, CHLOROPLASTIC"/>
    <property type="match status" value="1"/>
</dbReference>
<reference evidence="2 3" key="2">
    <citation type="journal article" date="2011" name="J. Bacteriol.">
        <title>Complete genome sequence of strain HTCC2503T of Parvularcula bermudensis, the type species of the order "Parvularculales" in the class Alphaproteobacteria.</title>
        <authorList>
            <person name="Oh H.M."/>
            <person name="Kang I."/>
            <person name="Vergin K.L."/>
            <person name="Kang D."/>
            <person name="Rhee K.H."/>
            <person name="Giovannoni S.J."/>
            <person name="Cho J.C."/>
        </authorList>
    </citation>
    <scope>NUCLEOTIDE SEQUENCE [LARGE SCALE GENOMIC DNA]</scope>
    <source>
        <strain evidence="3">ATCC BAA-594 / HTCC2503 / KCTC 12087</strain>
    </source>
</reference>
<dbReference type="Proteomes" id="UP000001302">
    <property type="component" value="Chromosome"/>
</dbReference>
<dbReference type="GO" id="GO:0016226">
    <property type="term" value="P:iron-sulfur cluster assembly"/>
    <property type="evidence" value="ECO:0007669"/>
    <property type="project" value="InterPro"/>
</dbReference>
<dbReference type="HOGENOM" id="CLU_026231_5_2_5"/>
<dbReference type="InterPro" id="IPR037284">
    <property type="entry name" value="SUF_FeS_clus_asmbl_SufBD_sf"/>
</dbReference>
<evidence type="ECO:0000313" key="3">
    <source>
        <dbReference type="Proteomes" id="UP000001302"/>
    </source>
</evidence>
<keyword evidence="3" id="KW-1185">Reference proteome</keyword>
<dbReference type="AlphaFoldDB" id="E0TEE8"/>
<evidence type="ECO:0000313" key="2">
    <source>
        <dbReference type="EMBL" id="ADM10034.1"/>
    </source>
</evidence>
<protein>
    <recommendedName>
        <fullName evidence="1">SUF system FeS cluster assembly SufBD core domain-containing protein</fullName>
    </recommendedName>
</protein>
<name>E0TEE8_PARBH</name>
<dbReference type="NCBIfam" id="TIGR01981">
    <property type="entry name" value="sufD"/>
    <property type="match status" value="1"/>
</dbReference>
<reference evidence="3" key="1">
    <citation type="submission" date="2010-08" db="EMBL/GenBank/DDBJ databases">
        <title>Genome sequence of Parvularcula bermudensis HTCC2503.</title>
        <authorList>
            <person name="Kang D.-M."/>
            <person name="Oh H.-M."/>
            <person name="Cho J.-C."/>
        </authorList>
    </citation>
    <scope>NUCLEOTIDE SEQUENCE [LARGE SCALE GENOMIC DNA]</scope>
    <source>
        <strain evidence="3">ATCC BAA-594 / HTCC2503 / KCTC 12087</strain>
    </source>
</reference>
<gene>
    <name evidence="2" type="ordered locus">PB2503_09909</name>
</gene>
<dbReference type="InterPro" id="IPR055346">
    <property type="entry name" value="Fe-S_cluster_assembly_SufBD"/>
</dbReference>
<dbReference type="SUPFAM" id="SSF101960">
    <property type="entry name" value="Stabilizer of iron transporter SufD"/>
    <property type="match status" value="1"/>
</dbReference>
<accession>E0TEE8</accession>
<dbReference type="EMBL" id="CP002156">
    <property type="protein sequence ID" value="ADM10034.1"/>
    <property type="molecule type" value="Genomic_DNA"/>
</dbReference>
<evidence type="ECO:0000259" key="1">
    <source>
        <dbReference type="Pfam" id="PF01458"/>
    </source>
</evidence>
<dbReference type="RefSeq" id="WP_013301008.1">
    <property type="nucleotide sequence ID" value="NC_014414.1"/>
</dbReference>
<dbReference type="InterPro" id="IPR011542">
    <property type="entry name" value="SUF_FeS_clus_asmbl_SufD"/>
</dbReference>
<proteinExistence type="predicted"/>
<dbReference type="OrthoDB" id="9768262at2"/>
<feature type="domain" description="SUF system FeS cluster assembly SufBD core" evidence="1">
    <location>
        <begin position="146"/>
        <end position="368"/>
    </location>
</feature>
<dbReference type="STRING" id="314260.PB2503_09909"/>
<organism evidence="2 3">
    <name type="scientific">Parvularcula bermudensis (strain ATCC BAA-594 / HTCC2503 / KCTC 12087)</name>
    <dbReference type="NCBI Taxonomy" id="314260"/>
    <lineage>
        <taxon>Bacteria</taxon>
        <taxon>Pseudomonadati</taxon>
        <taxon>Pseudomonadota</taxon>
        <taxon>Alphaproteobacteria</taxon>
        <taxon>Parvularculales</taxon>
        <taxon>Parvularculaceae</taxon>
        <taxon>Parvularcula</taxon>
    </lineage>
</organism>
<dbReference type="eggNOG" id="COG0719">
    <property type="taxonomic scope" value="Bacteria"/>
</dbReference>
<dbReference type="InterPro" id="IPR000825">
    <property type="entry name" value="SUF_FeS_clus_asmbl_SufBD_core"/>
</dbReference>
<dbReference type="KEGG" id="pbr:PB2503_09909"/>
<sequence>MTAAPPLSLTAAEEALLADLPEGPVKDRLATEGLPSRRTEAWRWSDIRAALSSAYSPSAPLASTVPPSLWPEEEAFVVLLGNGRATVPADVPEGVTITREPGRPEIIGDAPLASLLTAKEGLSLTLAPGVSATIVLRRMSDGEGYHGDRVRIGVAEGAHLRLIETHEVAGGGAFSNSLTDIDLADGAHLDRFVLQPAAQGIIAGLARLRRTATGSARIRQLVLSGGAKLSRHETLISGGHADIILDGLYRLSEERHADLTSLIDHEGPDGRTRQLVKGIVGDQGRGVFQGKFRVDRKAQRTDAQMSHHALLLSEGAQVSAKPELEIYADDVECAHGNSVGALDDEALFYLRQRGVREEAARELLIGAFAGEVLNRIEDEDFRRVAEDIWKGMS</sequence>
<dbReference type="Pfam" id="PF01458">
    <property type="entry name" value="SUFBD_core"/>
    <property type="match status" value="1"/>
</dbReference>